<sequence length="398" mass="44293">MTQIELRLIPVPGQKPEFLAILEPLPGSPPLWQTSKVSQIVLENYTRESWAMDTAAKWYTLQFQSIDGRQKLPGFQTHLRDRKKSAFGRFGGDKVIVVPHKQMSSKTLTCRVANLDALQGCPLQPKVKAPPPISSSKPVPTKSVPPKSSSTSNNSNPKRKKAGLLGNLVGAQNRTNTAVMSSRAQKAQSDNPSSQPGSQSQGSANGGSSGPSASGEPLKTAGQVLMDFRQEMEQEMLDFDISPEPKLTVKVTLASKTRLLSEEDKLSGRVTMEVLKYIVYEAAEEVNEEWIAHKEPSEFMDEVEISIYKEGEAPPDVIEDINKAELPDEILGQQRAMQQQQQRLNASRDMKDRQEKQRLALAQESGEDFAQLNTKKRDRRTIEEIQAEMQDPKRQRSS</sequence>
<organism evidence="2 3">
    <name type="scientific">Cylindrotheca closterium</name>
    <dbReference type="NCBI Taxonomy" id="2856"/>
    <lineage>
        <taxon>Eukaryota</taxon>
        <taxon>Sar</taxon>
        <taxon>Stramenopiles</taxon>
        <taxon>Ochrophyta</taxon>
        <taxon>Bacillariophyta</taxon>
        <taxon>Bacillariophyceae</taxon>
        <taxon>Bacillariophycidae</taxon>
        <taxon>Bacillariales</taxon>
        <taxon>Bacillariaceae</taxon>
        <taxon>Cylindrotheca</taxon>
    </lineage>
</organism>
<feature type="compositionally biased region" description="Basic and acidic residues" evidence="1">
    <location>
        <begin position="346"/>
        <end position="358"/>
    </location>
</feature>
<reference evidence="2" key="1">
    <citation type="submission" date="2023-08" db="EMBL/GenBank/DDBJ databases">
        <authorList>
            <person name="Audoor S."/>
            <person name="Bilcke G."/>
        </authorList>
    </citation>
    <scope>NUCLEOTIDE SEQUENCE</scope>
</reference>
<protein>
    <submittedName>
        <fullName evidence="2">Uncharacterized protein</fullName>
    </submittedName>
</protein>
<accession>A0AAD2FZS8</accession>
<feature type="region of interest" description="Disordered" evidence="1">
    <location>
        <begin position="122"/>
        <end position="218"/>
    </location>
</feature>
<keyword evidence="3" id="KW-1185">Reference proteome</keyword>
<gene>
    <name evidence="2" type="ORF">CYCCA115_LOCUS16545</name>
</gene>
<evidence type="ECO:0000313" key="3">
    <source>
        <dbReference type="Proteomes" id="UP001295423"/>
    </source>
</evidence>
<proteinExistence type="predicted"/>
<feature type="compositionally biased region" description="Polar residues" evidence="1">
    <location>
        <begin position="170"/>
        <end position="190"/>
    </location>
</feature>
<dbReference type="Proteomes" id="UP001295423">
    <property type="component" value="Unassembled WGS sequence"/>
</dbReference>
<comment type="caution">
    <text evidence="2">The sequence shown here is derived from an EMBL/GenBank/DDBJ whole genome shotgun (WGS) entry which is preliminary data.</text>
</comment>
<dbReference type="EMBL" id="CAKOGP040001936">
    <property type="protein sequence ID" value="CAJ1957098.1"/>
    <property type="molecule type" value="Genomic_DNA"/>
</dbReference>
<name>A0AAD2FZS8_9STRA</name>
<feature type="compositionally biased region" description="Low complexity" evidence="1">
    <location>
        <begin position="191"/>
        <end position="203"/>
    </location>
</feature>
<feature type="region of interest" description="Disordered" evidence="1">
    <location>
        <begin position="335"/>
        <end position="398"/>
    </location>
</feature>
<feature type="compositionally biased region" description="Low complexity" evidence="1">
    <location>
        <begin position="134"/>
        <end position="156"/>
    </location>
</feature>
<dbReference type="AlphaFoldDB" id="A0AAD2FZS8"/>
<evidence type="ECO:0000313" key="2">
    <source>
        <dbReference type="EMBL" id="CAJ1957098.1"/>
    </source>
</evidence>
<evidence type="ECO:0000256" key="1">
    <source>
        <dbReference type="SAM" id="MobiDB-lite"/>
    </source>
</evidence>